<protein>
    <submittedName>
        <fullName evidence="2">Uncharacterized protein</fullName>
    </submittedName>
</protein>
<keyword evidence="3" id="KW-1185">Reference proteome</keyword>
<dbReference type="Proteomes" id="UP001596074">
    <property type="component" value="Unassembled WGS sequence"/>
</dbReference>
<sequence length="61" mass="6593">MAGDGRLASGGRQHGWRRSSAAARPLSPARAVLARLREEVRGRERSLGLTEGCELFACEVD</sequence>
<reference evidence="3" key="1">
    <citation type="journal article" date="2019" name="Int. J. Syst. Evol. Microbiol.">
        <title>The Global Catalogue of Microorganisms (GCM) 10K type strain sequencing project: providing services to taxonomists for standard genome sequencing and annotation.</title>
        <authorList>
            <consortium name="The Broad Institute Genomics Platform"/>
            <consortium name="The Broad Institute Genome Sequencing Center for Infectious Disease"/>
            <person name="Wu L."/>
            <person name="Ma J."/>
        </authorList>
    </citation>
    <scope>NUCLEOTIDE SEQUENCE [LARGE SCALE GENOMIC DNA]</scope>
    <source>
        <strain evidence="3">KCTC 42087</strain>
    </source>
</reference>
<accession>A0ABW0ZUH8</accession>
<proteinExistence type="predicted"/>
<evidence type="ECO:0000256" key="1">
    <source>
        <dbReference type="SAM" id="MobiDB-lite"/>
    </source>
</evidence>
<evidence type="ECO:0000313" key="3">
    <source>
        <dbReference type="Proteomes" id="UP001596074"/>
    </source>
</evidence>
<organism evidence="2 3">
    <name type="scientific">Actinomadura rugatobispora</name>
    <dbReference type="NCBI Taxonomy" id="1994"/>
    <lineage>
        <taxon>Bacteria</taxon>
        <taxon>Bacillati</taxon>
        <taxon>Actinomycetota</taxon>
        <taxon>Actinomycetes</taxon>
        <taxon>Streptosporangiales</taxon>
        <taxon>Thermomonosporaceae</taxon>
        <taxon>Actinomadura</taxon>
    </lineage>
</organism>
<gene>
    <name evidence="2" type="ORF">ACFPZN_11135</name>
</gene>
<dbReference type="RefSeq" id="WP_378281781.1">
    <property type="nucleotide sequence ID" value="NZ_JBHSON010000012.1"/>
</dbReference>
<dbReference type="EMBL" id="JBHSON010000012">
    <property type="protein sequence ID" value="MFC5746162.1"/>
    <property type="molecule type" value="Genomic_DNA"/>
</dbReference>
<feature type="region of interest" description="Disordered" evidence="1">
    <location>
        <begin position="1"/>
        <end position="24"/>
    </location>
</feature>
<evidence type="ECO:0000313" key="2">
    <source>
        <dbReference type="EMBL" id="MFC5746162.1"/>
    </source>
</evidence>
<comment type="caution">
    <text evidence="2">The sequence shown here is derived from an EMBL/GenBank/DDBJ whole genome shotgun (WGS) entry which is preliminary data.</text>
</comment>
<name>A0ABW0ZUH8_9ACTN</name>